<dbReference type="GO" id="GO:0098858">
    <property type="term" value="C:actin-based cell projection"/>
    <property type="evidence" value="ECO:0007669"/>
    <property type="project" value="TreeGrafter"/>
</dbReference>
<dbReference type="Gene3D" id="6.10.140.1620">
    <property type="match status" value="1"/>
</dbReference>
<dbReference type="GO" id="GO:0001764">
    <property type="term" value="P:neuron migration"/>
    <property type="evidence" value="ECO:0007669"/>
    <property type="project" value="TreeGrafter"/>
</dbReference>
<sequence length="130" mass="14715">MAELQMLLEEEIPAGKRALVESYQNLTQVADYCENNYVQAQDKRKALEETKAYTTQSLASVAYQINALANNVLQLLDIQASQMCRMESSINHISQVRTHSESLLTDYLRLHAPSLFLSLSHTPPTHQGFF</sequence>
<dbReference type="PANTHER" id="PTHR10460:SF2">
    <property type="entry name" value="ABL INTERACTOR 1"/>
    <property type="match status" value="1"/>
</dbReference>
<accession>A0A8C8FK69</accession>
<reference evidence="2" key="2">
    <citation type="submission" date="2025-09" db="UniProtKB">
        <authorList>
            <consortium name="Ensembl"/>
        </authorList>
    </citation>
    <scope>IDENTIFICATION</scope>
</reference>
<organism evidence="2 3">
    <name type="scientific">Oncorhynchus tshawytscha</name>
    <name type="common">Chinook salmon</name>
    <name type="synonym">Salmo tshawytscha</name>
    <dbReference type="NCBI Taxonomy" id="74940"/>
    <lineage>
        <taxon>Eukaryota</taxon>
        <taxon>Metazoa</taxon>
        <taxon>Chordata</taxon>
        <taxon>Craniata</taxon>
        <taxon>Vertebrata</taxon>
        <taxon>Euteleostomi</taxon>
        <taxon>Actinopterygii</taxon>
        <taxon>Neopterygii</taxon>
        <taxon>Teleostei</taxon>
        <taxon>Protacanthopterygii</taxon>
        <taxon>Salmoniformes</taxon>
        <taxon>Salmonidae</taxon>
        <taxon>Salmoninae</taxon>
        <taxon>Oncorhynchus</taxon>
    </lineage>
</organism>
<dbReference type="GO" id="GO:0017124">
    <property type="term" value="F:SH3 domain binding"/>
    <property type="evidence" value="ECO:0007669"/>
    <property type="project" value="TreeGrafter"/>
</dbReference>
<dbReference type="PANTHER" id="PTHR10460">
    <property type="entry name" value="ABL INTERACTOR FAMILY MEMBER"/>
    <property type="match status" value="1"/>
</dbReference>
<dbReference type="InterPro" id="IPR028457">
    <property type="entry name" value="ABI"/>
</dbReference>
<keyword evidence="3" id="KW-1185">Reference proteome</keyword>
<proteinExistence type="inferred from homology"/>
<dbReference type="GO" id="GO:0030027">
    <property type="term" value="C:lamellipodium"/>
    <property type="evidence" value="ECO:0007669"/>
    <property type="project" value="TreeGrafter"/>
</dbReference>
<evidence type="ECO:0000313" key="3">
    <source>
        <dbReference type="Proteomes" id="UP000694402"/>
    </source>
</evidence>
<evidence type="ECO:0000256" key="1">
    <source>
        <dbReference type="ARBA" id="ARBA00010020"/>
    </source>
</evidence>
<comment type="similarity">
    <text evidence="1">Belongs to the ABI family.</text>
</comment>
<name>A0A8C8FK69_ONCTS</name>
<evidence type="ECO:0000313" key="2">
    <source>
        <dbReference type="Ensembl" id="ENSOTSP00005036426.1"/>
    </source>
</evidence>
<dbReference type="AlphaFoldDB" id="A0A8C8FK69"/>
<protein>
    <submittedName>
        <fullName evidence="2">Uncharacterized protein</fullName>
    </submittedName>
</protein>
<dbReference type="GeneTree" id="ENSGT00940000154811"/>
<dbReference type="GO" id="GO:0035591">
    <property type="term" value="F:signaling adaptor activity"/>
    <property type="evidence" value="ECO:0007669"/>
    <property type="project" value="TreeGrafter"/>
</dbReference>
<reference evidence="2" key="1">
    <citation type="submission" date="2025-08" db="UniProtKB">
        <authorList>
            <consortium name="Ensembl"/>
        </authorList>
    </citation>
    <scope>IDENTIFICATION</scope>
</reference>
<dbReference type="Ensembl" id="ENSOTST00005039581.2">
    <property type="protein sequence ID" value="ENSOTSP00005036426.1"/>
    <property type="gene ID" value="ENSOTSG00005017189.2"/>
</dbReference>
<dbReference type="GO" id="GO:0031209">
    <property type="term" value="C:SCAR complex"/>
    <property type="evidence" value="ECO:0007669"/>
    <property type="project" value="TreeGrafter"/>
</dbReference>
<dbReference type="Proteomes" id="UP000694402">
    <property type="component" value="Unassembled WGS sequence"/>
</dbReference>